<evidence type="ECO:0000256" key="5">
    <source>
        <dbReference type="ARBA" id="ARBA00022597"/>
    </source>
</evidence>
<evidence type="ECO:0000256" key="8">
    <source>
        <dbReference type="ARBA" id="ARBA00022989"/>
    </source>
</evidence>
<feature type="domain" description="ABC transmembrane type-2" evidence="12">
    <location>
        <begin position="42"/>
        <end position="267"/>
    </location>
</feature>
<dbReference type="PANTHER" id="PTHR30413">
    <property type="entry name" value="INNER MEMBRANE TRANSPORT PERMEASE"/>
    <property type="match status" value="1"/>
</dbReference>
<comment type="similarity">
    <text evidence="2 11">Belongs to the ABC-2 integral membrane protein family.</text>
</comment>
<keyword evidence="9" id="KW-0625">Polysaccharide transport</keyword>
<dbReference type="InterPro" id="IPR013525">
    <property type="entry name" value="ABC2_TM"/>
</dbReference>
<dbReference type="Pfam" id="PF01061">
    <property type="entry name" value="ABC2_membrane"/>
    <property type="match status" value="1"/>
</dbReference>
<protein>
    <recommendedName>
        <fullName evidence="11">Transport permease protein</fullName>
    </recommendedName>
</protein>
<dbReference type="RefSeq" id="WP_186954572.1">
    <property type="nucleotide sequence ID" value="NZ_JACOFX010000008.1"/>
</dbReference>
<dbReference type="Proteomes" id="UP000646911">
    <property type="component" value="Unassembled WGS sequence"/>
</dbReference>
<keyword evidence="3 11" id="KW-0813">Transport</keyword>
<comment type="subcellular location">
    <subcellularLocation>
        <location evidence="11">Cell inner membrane</location>
        <topology evidence="11">Multi-pass membrane protein</topology>
    </subcellularLocation>
    <subcellularLocation>
        <location evidence="1">Cell membrane</location>
        <topology evidence="1">Multi-pass membrane protein</topology>
    </subcellularLocation>
</comment>
<evidence type="ECO:0000256" key="6">
    <source>
        <dbReference type="ARBA" id="ARBA00022692"/>
    </source>
</evidence>
<evidence type="ECO:0000256" key="7">
    <source>
        <dbReference type="ARBA" id="ARBA00022903"/>
    </source>
</evidence>
<evidence type="ECO:0000313" key="14">
    <source>
        <dbReference type="Proteomes" id="UP000646911"/>
    </source>
</evidence>
<feature type="transmembrane region" description="Helical" evidence="11">
    <location>
        <begin position="246"/>
        <end position="264"/>
    </location>
</feature>
<evidence type="ECO:0000256" key="10">
    <source>
        <dbReference type="ARBA" id="ARBA00023136"/>
    </source>
</evidence>
<keyword evidence="10 11" id="KW-0472">Membrane</keyword>
<name>A0ABR6ZB94_9BURK</name>
<feature type="transmembrane region" description="Helical" evidence="11">
    <location>
        <begin position="156"/>
        <end position="178"/>
    </location>
</feature>
<accession>A0ABR6ZB94</accession>
<keyword evidence="4 11" id="KW-1003">Cell membrane</keyword>
<keyword evidence="7" id="KW-0972">Capsule biogenesis/degradation</keyword>
<evidence type="ECO:0000259" key="12">
    <source>
        <dbReference type="PROSITE" id="PS51012"/>
    </source>
</evidence>
<keyword evidence="5" id="KW-0762">Sugar transport</keyword>
<keyword evidence="8 11" id="KW-1133">Transmembrane helix</keyword>
<dbReference type="PIRSF" id="PIRSF006648">
    <property type="entry name" value="DrrB"/>
    <property type="match status" value="1"/>
</dbReference>
<feature type="transmembrane region" description="Helical" evidence="11">
    <location>
        <begin position="190"/>
        <end position="209"/>
    </location>
</feature>
<proteinExistence type="inferred from homology"/>
<reference evidence="13 14" key="1">
    <citation type="submission" date="2020-08" db="EMBL/GenBank/DDBJ databases">
        <title>Novel species isolated from subtropical streams in China.</title>
        <authorList>
            <person name="Lu H."/>
        </authorList>
    </citation>
    <scope>NUCLEOTIDE SEQUENCE [LARGE SCALE GENOMIC DNA]</scope>
    <source>
        <strain evidence="13 14">NL8W</strain>
    </source>
</reference>
<evidence type="ECO:0000256" key="11">
    <source>
        <dbReference type="RuleBase" id="RU361157"/>
    </source>
</evidence>
<evidence type="ECO:0000256" key="3">
    <source>
        <dbReference type="ARBA" id="ARBA00022448"/>
    </source>
</evidence>
<gene>
    <name evidence="13" type="ORF">H8L47_15860</name>
</gene>
<dbReference type="PRINTS" id="PR00164">
    <property type="entry name" value="ABC2TRNSPORT"/>
</dbReference>
<sequence>MNPHAVPSITPYSLLVSLRQHRRLIVSLIQREVLIRYQGSLLGLLWSFFNPVLMLAVYTFVFSVVFKARWAGGSDSKTEFALVLFAGLMVFGLFSECVNRSPSLVVSNVNYVKKVIFPLEILPVVAMGAACFHLLISLTVWLIFYSIFFGIPPATIFYLPAVLLPLVLLSLGLSWLLASLGVFIRDIHQVVGVAVSVLTFLSPVFYPIVALPEDFRAVVQLSPLTQVIEQSRDAMIWGKHLDWQSWLIYLFISGLIAWLGFAWFQKTRKGFADVL</sequence>
<evidence type="ECO:0000256" key="2">
    <source>
        <dbReference type="ARBA" id="ARBA00007783"/>
    </source>
</evidence>
<dbReference type="PROSITE" id="PS51012">
    <property type="entry name" value="ABC_TM2"/>
    <property type="match status" value="1"/>
</dbReference>
<dbReference type="InterPro" id="IPR047817">
    <property type="entry name" value="ABC2_TM_bact-type"/>
</dbReference>
<dbReference type="PANTHER" id="PTHR30413:SF10">
    <property type="entry name" value="CAPSULE POLYSACCHARIDE EXPORT INNER-MEMBRANE PROTEIN CTRC"/>
    <property type="match status" value="1"/>
</dbReference>
<feature type="transmembrane region" description="Helical" evidence="11">
    <location>
        <begin position="41"/>
        <end position="68"/>
    </location>
</feature>
<evidence type="ECO:0000256" key="9">
    <source>
        <dbReference type="ARBA" id="ARBA00023047"/>
    </source>
</evidence>
<keyword evidence="6 11" id="KW-0812">Transmembrane</keyword>
<feature type="transmembrane region" description="Helical" evidence="11">
    <location>
        <begin position="80"/>
        <end position="98"/>
    </location>
</feature>
<organism evidence="13 14">
    <name type="scientific">Undibacterium umbellatum</name>
    <dbReference type="NCBI Taxonomy" id="2762300"/>
    <lineage>
        <taxon>Bacteria</taxon>
        <taxon>Pseudomonadati</taxon>
        <taxon>Pseudomonadota</taxon>
        <taxon>Betaproteobacteria</taxon>
        <taxon>Burkholderiales</taxon>
        <taxon>Oxalobacteraceae</taxon>
        <taxon>Undibacterium</taxon>
    </lineage>
</organism>
<evidence type="ECO:0000313" key="13">
    <source>
        <dbReference type="EMBL" id="MBC3909033.1"/>
    </source>
</evidence>
<comment type="caution">
    <text evidence="13">The sequence shown here is derived from an EMBL/GenBank/DDBJ whole genome shotgun (WGS) entry which is preliminary data.</text>
</comment>
<dbReference type="InterPro" id="IPR000412">
    <property type="entry name" value="ABC_2_transport"/>
</dbReference>
<dbReference type="EMBL" id="JACOFX010000008">
    <property type="protein sequence ID" value="MBC3909033.1"/>
    <property type="molecule type" value="Genomic_DNA"/>
</dbReference>
<keyword evidence="14" id="KW-1185">Reference proteome</keyword>
<evidence type="ECO:0000256" key="1">
    <source>
        <dbReference type="ARBA" id="ARBA00004651"/>
    </source>
</evidence>
<evidence type="ECO:0000256" key="4">
    <source>
        <dbReference type="ARBA" id="ARBA00022475"/>
    </source>
</evidence>
<feature type="transmembrane region" description="Helical" evidence="11">
    <location>
        <begin position="119"/>
        <end position="144"/>
    </location>
</feature>